<dbReference type="GO" id="GO:0005524">
    <property type="term" value="F:ATP binding"/>
    <property type="evidence" value="ECO:0007669"/>
    <property type="project" value="UniProtKB-UniRule"/>
</dbReference>
<protein>
    <recommendedName>
        <fullName evidence="2">non-specific serine/threonine protein kinase</fullName>
        <ecNumber evidence="2">2.7.11.1</ecNumber>
    </recommendedName>
</protein>
<sequence length="485" mass="53870">MSGTLSETQLYTLTEKIGDGAFGEVFKAINKETEEFCAVKIVDLEAGQDELDDVQQEIKVLSQCSCDQLTRYITSFIIGTKLWIVMEYLAGGSIWDIMRTGPLEERYIAIILHELLKGLVYLHNEKKIHRDIKAANILLSGAGHVKLADFGVTGQLTETMTKRNTVVGTPFWMAPEVIQQSEYDFKADIWSLGITAIEMARGIPPYANLHPMKVLFMIPKNDPPQLEGDFSASFKDFVFTCLQKNPQDRPSSSDLLLHPFIKRSKHVSHLMELLQFDDGSTSPLDQNSFQSSIDSDTGNSAQVSTSSIGQDASRCLKRGWSTCLEEEDAAEATYNITTQKVVYRTGKTSRDTSSTSSLTRDSEWDFNTLRITNTEPVDSTHQSGGSLAASLHPQTSALTLATHSNSLDGEEIFDTILKPAVFDMIQDYPTTGASASTSALCQDTREELLLDLLHSFENLNHQDGLLAEFLDKLTAYTASRMKEKM</sequence>
<evidence type="ECO:0000256" key="8">
    <source>
        <dbReference type="ARBA" id="ARBA00047899"/>
    </source>
</evidence>
<dbReference type="EC" id="2.7.11.1" evidence="2"/>
<comment type="caution">
    <text evidence="13">The sequence shown here is derived from an EMBL/GenBank/DDBJ whole genome shotgun (WGS) entry which is preliminary data.</text>
</comment>
<dbReference type="STRING" id="65357.A0A024GS78"/>
<comment type="catalytic activity">
    <reaction evidence="8">
        <text>L-threonyl-[protein] + ATP = O-phospho-L-threonyl-[protein] + ADP + H(+)</text>
        <dbReference type="Rhea" id="RHEA:46608"/>
        <dbReference type="Rhea" id="RHEA-COMP:11060"/>
        <dbReference type="Rhea" id="RHEA-COMP:11605"/>
        <dbReference type="ChEBI" id="CHEBI:15378"/>
        <dbReference type="ChEBI" id="CHEBI:30013"/>
        <dbReference type="ChEBI" id="CHEBI:30616"/>
        <dbReference type="ChEBI" id="CHEBI:61977"/>
        <dbReference type="ChEBI" id="CHEBI:456216"/>
        <dbReference type="EC" id="2.7.11.1"/>
    </reaction>
</comment>
<dbReference type="Gene3D" id="3.30.200.20">
    <property type="entry name" value="Phosphorylase Kinase, domain 1"/>
    <property type="match status" value="1"/>
</dbReference>
<comment type="similarity">
    <text evidence="1">Belongs to the protein kinase superfamily. STE Ser/Thr protein kinase family. STE20 subfamily.</text>
</comment>
<feature type="region of interest" description="Disordered" evidence="11">
    <location>
        <begin position="281"/>
        <end position="306"/>
    </location>
</feature>
<dbReference type="InterPro" id="IPR050629">
    <property type="entry name" value="STE20/SPS1-PAK"/>
</dbReference>
<evidence type="ECO:0000259" key="12">
    <source>
        <dbReference type="PROSITE" id="PS50011"/>
    </source>
</evidence>
<evidence type="ECO:0000256" key="5">
    <source>
        <dbReference type="ARBA" id="ARBA00022741"/>
    </source>
</evidence>
<dbReference type="CDD" id="cd06609">
    <property type="entry name" value="STKc_MST3_like"/>
    <property type="match status" value="1"/>
</dbReference>
<feature type="binding site" evidence="10">
    <location>
        <position position="40"/>
    </location>
    <ligand>
        <name>ATP</name>
        <dbReference type="ChEBI" id="CHEBI:30616"/>
    </ligand>
</feature>
<comment type="catalytic activity">
    <reaction evidence="9">
        <text>L-seryl-[protein] + ATP = O-phospho-L-seryl-[protein] + ADP + H(+)</text>
        <dbReference type="Rhea" id="RHEA:17989"/>
        <dbReference type="Rhea" id="RHEA-COMP:9863"/>
        <dbReference type="Rhea" id="RHEA-COMP:11604"/>
        <dbReference type="ChEBI" id="CHEBI:15378"/>
        <dbReference type="ChEBI" id="CHEBI:29999"/>
        <dbReference type="ChEBI" id="CHEBI:30616"/>
        <dbReference type="ChEBI" id="CHEBI:83421"/>
        <dbReference type="ChEBI" id="CHEBI:456216"/>
        <dbReference type="EC" id="2.7.11.1"/>
    </reaction>
</comment>
<name>A0A024GS78_9STRA</name>
<keyword evidence="5 10" id="KW-0547">Nucleotide-binding</keyword>
<proteinExistence type="inferred from homology"/>
<evidence type="ECO:0000256" key="10">
    <source>
        <dbReference type="PROSITE-ProRule" id="PRU10141"/>
    </source>
</evidence>
<dbReference type="PANTHER" id="PTHR48012:SF10">
    <property type="entry name" value="FI20177P1"/>
    <property type="match status" value="1"/>
</dbReference>
<evidence type="ECO:0000256" key="7">
    <source>
        <dbReference type="ARBA" id="ARBA00022840"/>
    </source>
</evidence>
<dbReference type="GO" id="GO:0004674">
    <property type="term" value="F:protein serine/threonine kinase activity"/>
    <property type="evidence" value="ECO:0007669"/>
    <property type="project" value="UniProtKB-KW"/>
</dbReference>
<evidence type="ECO:0000256" key="2">
    <source>
        <dbReference type="ARBA" id="ARBA00012513"/>
    </source>
</evidence>
<dbReference type="InParanoid" id="A0A024GS78"/>
<dbReference type="OrthoDB" id="8693905at2759"/>
<keyword evidence="4" id="KW-0808">Transferase</keyword>
<dbReference type="SUPFAM" id="SSF56112">
    <property type="entry name" value="Protein kinase-like (PK-like)"/>
    <property type="match status" value="1"/>
</dbReference>
<evidence type="ECO:0000313" key="14">
    <source>
        <dbReference type="Proteomes" id="UP000053237"/>
    </source>
</evidence>
<dbReference type="PROSITE" id="PS00107">
    <property type="entry name" value="PROTEIN_KINASE_ATP"/>
    <property type="match status" value="1"/>
</dbReference>
<evidence type="ECO:0000256" key="1">
    <source>
        <dbReference type="ARBA" id="ARBA00008874"/>
    </source>
</evidence>
<dbReference type="AlphaFoldDB" id="A0A024GS78"/>
<dbReference type="InterPro" id="IPR011009">
    <property type="entry name" value="Kinase-like_dom_sf"/>
</dbReference>
<accession>A0A024GS78</accession>
<evidence type="ECO:0000313" key="13">
    <source>
        <dbReference type="EMBL" id="CCI49216.1"/>
    </source>
</evidence>
<keyword evidence="3" id="KW-0723">Serine/threonine-protein kinase</keyword>
<evidence type="ECO:0000256" key="6">
    <source>
        <dbReference type="ARBA" id="ARBA00022777"/>
    </source>
</evidence>
<reference evidence="13 14" key="1">
    <citation type="submission" date="2012-05" db="EMBL/GenBank/DDBJ databases">
        <title>Recombination and specialization in a pathogen metapopulation.</title>
        <authorList>
            <person name="Gardiner A."/>
            <person name="Kemen E."/>
            <person name="Schultz-Larsen T."/>
            <person name="MacLean D."/>
            <person name="Van Oosterhout C."/>
            <person name="Jones J.D.G."/>
        </authorList>
    </citation>
    <scope>NUCLEOTIDE SEQUENCE [LARGE SCALE GENOMIC DNA]</scope>
    <source>
        <strain evidence="13 14">Ac Nc2</strain>
    </source>
</reference>
<dbReference type="Proteomes" id="UP000053237">
    <property type="component" value="Unassembled WGS sequence"/>
</dbReference>
<keyword evidence="6" id="KW-0418">Kinase</keyword>
<dbReference type="SMART" id="SM00220">
    <property type="entry name" value="S_TKc"/>
    <property type="match status" value="1"/>
</dbReference>
<evidence type="ECO:0000256" key="3">
    <source>
        <dbReference type="ARBA" id="ARBA00022527"/>
    </source>
</evidence>
<dbReference type="Pfam" id="PF00069">
    <property type="entry name" value="Pkinase"/>
    <property type="match status" value="1"/>
</dbReference>
<gene>
    <name evidence="13" type="ORF">BN9_104980</name>
</gene>
<keyword evidence="14" id="KW-1185">Reference proteome</keyword>
<organism evidence="13 14">
    <name type="scientific">Albugo candida</name>
    <dbReference type="NCBI Taxonomy" id="65357"/>
    <lineage>
        <taxon>Eukaryota</taxon>
        <taxon>Sar</taxon>
        <taxon>Stramenopiles</taxon>
        <taxon>Oomycota</taxon>
        <taxon>Peronosporomycetes</taxon>
        <taxon>Albuginales</taxon>
        <taxon>Albuginaceae</taxon>
        <taxon>Albugo</taxon>
    </lineage>
</organism>
<dbReference type="PANTHER" id="PTHR48012">
    <property type="entry name" value="STERILE20-LIKE KINASE, ISOFORM B-RELATED"/>
    <property type="match status" value="1"/>
</dbReference>
<dbReference type="EMBL" id="CAIX01000282">
    <property type="protein sequence ID" value="CCI49216.1"/>
    <property type="molecule type" value="Genomic_DNA"/>
</dbReference>
<dbReference type="GO" id="GO:0005737">
    <property type="term" value="C:cytoplasm"/>
    <property type="evidence" value="ECO:0007669"/>
    <property type="project" value="TreeGrafter"/>
</dbReference>
<dbReference type="InterPro" id="IPR000719">
    <property type="entry name" value="Prot_kinase_dom"/>
</dbReference>
<dbReference type="FunFam" id="1.10.510.10:FF:000499">
    <property type="entry name" value="Serine/threonine-protein kinase KIC1"/>
    <property type="match status" value="1"/>
</dbReference>
<evidence type="ECO:0000256" key="4">
    <source>
        <dbReference type="ARBA" id="ARBA00022679"/>
    </source>
</evidence>
<dbReference type="PROSITE" id="PS50011">
    <property type="entry name" value="PROTEIN_KINASE_DOM"/>
    <property type="match status" value="1"/>
</dbReference>
<dbReference type="Gene3D" id="1.10.510.10">
    <property type="entry name" value="Transferase(Phosphotransferase) domain 1"/>
    <property type="match status" value="1"/>
</dbReference>
<evidence type="ECO:0000256" key="9">
    <source>
        <dbReference type="ARBA" id="ARBA00048679"/>
    </source>
</evidence>
<keyword evidence="7 10" id="KW-0067">ATP-binding</keyword>
<feature type="domain" description="Protein kinase" evidence="12">
    <location>
        <begin position="11"/>
        <end position="261"/>
    </location>
</feature>
<evidence type="ECO:0000256" key="11">
    <source>
        <dbReference type="SAM" id="MobiDB-lite"/>
    </source>
</evidence>
<dbReference type="InterPro" id="IPR017441">
    <property type="entry name" value="Protein_kinase_ATP_BS"/>
</dbReference>